<protein>
    <recommendedName>
        <fullName evidence="4">RNase H type-1 domain-containing protein</fullName>
    </recommendedName>
</protein>
<evidence type="ECO:0008006" key="4">
    <source>
        <dbReference type="Google" id="ProtNLM"/>
    </source>
</evidence>
<evidence type="ECO:0000256" key="1">
    <source>
        <dbReference type="SAM" id="SignalP"/>
    </source>
</evidence>
<feature type="signal peptide" evidence="1">
    <location>
        <begin position="1"/>
        <end position="18"/>
    </location>
</feature>
<dbReference type="EMBL" id="QGKV02000832">
    <property type="protein sequence ID" value="KAF3551677.1"/>
    <property type="molecule type" value="Genomic_DNA"/>
</dbReference>
<organism evidence="2 3">
    <name type="scientific">Brassica cretica</name>
    <name type="common">Mustard</name>
    <dbReference type="NCBI Taxonomy" id="69181"/>
    <lineage>
        <taxon>Eukaryota</taxon>
        <taxon>Viridiplantae</taxon>
        <taxon>Streptophyta</taxon>
        <taxon>Embryophyta</taxon>
        <taxon>Tracheophyta</taxon>
        <taxon>Spermatophyta</taxon>
        <taxon>Magnoliopsida</taxon>
        <taxon>eudicotyledons</taxon>
        <taxon>Gunneridae</taxon>
        <taxon>Pentapetalae</taxon>
        <taxon>rosids</taxon>
        <taxon>malvids</taxon>
        <taxon>Brassicales</taxon>
        <taxon>Brassicaceae</taxon>
        <taxon>Brassiceae</taxon>
        <taxon>Brassica</taxon>
    </lineage>
</organism>
<evidence type="ECO:0000313" key="2">
    <source>
        <dbReference type="EMBL" id="KAF3551677.1"/>
    </source>
</evidence>
<keyword evidence="1" id="KW-0732">Signal</keyword>
<feature type="chain" id="PRO_5046221505" description="RNase H type-1 domain-containing protein" evidence="1">
    <location>
        <begin position="19"/>
        <end position="158"/>
    </location>
</feature>
<evidence type="ECO:0000313" key="3">
    <source>
        <dbReference type="Proteomes" id="UP000266723"/>
    </source>
</evidence>
<sequence>MFLVFVFCLQENLSISQGMYLCAIKNSQSLIGAPQLQLPRWWSGYASKQATSAALINVVNHGRTFLLNDFSLLFLQQQFRLKLAAGLGVRGGNLWSFLPNDGIVGLSVYSRTAGVSLTRLVCGFGVDSRLGMLRFSDSEAVGAVLLGFEGALSLGLLW</sequence>
<keyword evidence="3" id="KW-1185">Reference proteome</keyword>
<accession>A0ABQ7CJI8</accession>
<reference evidence="2 3" key="1">
    <citation type="journal article" date="2020" name="BMC Genomics">
        <title>Intraspecific diversification of the crop wild relative Brassica cretica Lam. using demographic model selection.</title>
        <authorList>
            <person name="Kioukis A."/>
            <person name="Michalopoulou V.A."/>
            <person name="Briers L."/>
            <person name="Pirintsos S."/>
            <person name="Studholme D.J."/>
            <person name="Pavlidis P."/>
            <person name="Sarris P.F."/>
        </authorList>
    </citation>
    <scope>NUCLEOTIDE SEQUENCE [LARGE SCALE GENOMIC DNA]</scope>
    <source>
        <strain evidence="3">cv. PFS-1207/04</strain>
    </source>
</reference>
<comment type="caution">
    <text evidence="2">The sequence shown here is derived from an EMBL/GenBank/DDBJ whole genome shotgun (WGS) entry which is preliminary data.</text>
</comment>
<gene>
    <name evidence="2" type="ORF">DY000_02008112</name>
</gene>
<proteinExistence type="predicted"/>
<name>A0ABQ7CJI8_BRACR</name>
<dbReference type="Proteomes" id="UP000266723">
    <property type="component" value="Unassembled WGS sequence"/>
</dbReference>